<dbReference type="Pfam" id="PF02911">
    <property type="entry name" value="Formyl_trans_C"/>
    <property type="match status" value="1"/>
</dbReference>
<name>A0A2H0KSX3_9BACT</name>
<dbReference type="InterPro" id="IPR005794">
    <property type="entry name" value="Fmt"/>
</dbReference>
<dbReference type="InterPro" id="IPR044135">
    <property type="entry name" value="Met-tRNA-FMT_C"/>
</dbReference>
<keyword evidence="6 8" id="KW-0648">Protein biosynthesis</keyword>
<proteinExistence type="inferred from homology"/>
<comment type="catalytic activity">
    <reaction evidence="7 8">
        <text>L-methionyl-tRNA(fMet) + (6R)-10-formyltetrahydrofolate = N-formyl-L-methionyl-tRNA(fMet) + (6S)-5,6,7,8-tetrahydrofolate + H(+)</text>
        <dbReference type="Rhea" id="RHEA:24380"/>
        <dbReference type="Rhea" id="RHEA-COMP:9952"/>
        <dbReference type="Rhea" id="RHEA-COMP:9953"/>
        <dbReference type="ChEBI" id="CHEBI:15378"/>
        <dbReference type="ChEBI" id="CHEBI:57453"/>
        <dbReference type="ChEBI" id="CHEBI:78530"/>
        <dbReference type="ChEBI" id="CHEBI:78844"/>
        <dbReference type="ChEBI" id="CHEBI:195366"/>
        <dbReference type="EC" id="2.1.2.9"/>
    </reaction>
</comment>
<dbReference type="EMBL" id="PCVO01000035">
    <property type="protein sequence ID" value="PIQ75263.1"/>
    <property type="molecule type" value="Genomic_DNA"/>
</dbReference>
<evidence type="ECO:0000256" key="7">
    <source>
        <dbReference type="ARBA" id="ARBA00048558"/>
    </source>
</evidence>
<dbReference type="InterPro" id="IPR036477">
    <property type="entry name" value="Formyl_transf_N_sf"/>
</dbReference>
<dbReference type="GO" id="GO:0005829">
    <property type="term" value="C:cytosol"/>
    <property type="evidence" value="ECO:0007669"/>
    <property type="project" value="TreeGrafter"/>
</dbReference>
<dbReference type="CDD" id="cd08646">
    <property type="entry name" value="FMT_core_Met-tRNA-FMT_N"/>
    <property type="match status" value="1"/>
</dbReference>
<dbReference type="EC" id="2.1.2.9" evidence="3 8"/>
<keyword evidence="5 8" id="KW-0808">Transferase</keyword>
<gene>
    <name evidence="8" type="primary">fmt</name>
    <name evidence="11" type="ORF">COV84_02200</name>
</gene>
<evidence type="ECO:0000256" key="5">
    <source>
        <dbReference type="ARBA" id="ARBA00022679"/>
    </source>
</evidence>
<dbReference type="Gene3D" id="3.10.25.10">
    <property type="entry name" value="Formyl transferase, C-terminal domain"/>
    <property type="match status" value="1"/>
</dbReference>
<feature type="binding site" evidence="8">
    <location>
        <begin position="113"/>
        <end position="116"/>
    </location>
    <ligand>
        <name>(6S)-5,6,7,8-tetrahydrofolate</name>
        <dbReference type="ChEBI" id="CHEBI:57453"/>
    </ligand>
</feature>
<dbReference type="SUPFAM" id="SSF50486">
    <property type="entry name" value="FMT C-terminal domain-like"/>
    <property type="match status" value="1"/>
</dbReference>
<evidence type="ECO:0000313" key="12">
    <source>
        <dbReference type="Proteomes" id="UP000229317"/>
    </source>
</evidence>
<evidence type="ECO:0000259" key="9">
    <source>
        <dbReference type="Pfam" id="PF00551"/>
    </source>
</evidence>
<evidence type="ECO:0000256" key="1">
    <source>
        <dbReference type="ARBA" id="ARBA00002606"/>
    </source>
</evidence>
<organism evidence="11 12">
    <name type="scientific">Candidatus Portnoybacteria bacterium CG11_big_fil_rev_8_21_14_0_20_40_15</name>
    <dbReference type="NCBI Taxonomy" id="1974817"/>
    <lineage>
        <taxon>Bacteria</taxon>
        <taxon>Candidatus Portnoyibacteriota</taxon>
    </lineage>
</organism>
<dbReference type="Pfam" id="PF00551">
    <property type="entry name" value="Formyl_trans_N"/>
    <property type="match status" value="1"/>
</dbReference>
<dbReference type="NCBIfam" id="TIGR00460">
    <property type="entry name" value="fmt"/>
    <property type="match status" value="1"/>
</dbReference>
<dbReference type="HAMAP" id="MF_00182">
    <property type="entry name" value="Formyl_trans"/>
    <property type="match status" value="1"/>
</dbReference>
<evidence type="ECO:0000313" key="11">
    <source>
        <dbReference type="EMBL" id="PIQ75263.1"/>
    </source>
</evidence>
<evidence type="ECO:0000256" key="8">
    <source>
        <dbReference type="HAMAP-Rule" id="MF_00182"/>
    </source>
</evidence>
<comment type="similarity">
    <text evidence="2 8">Belongs to the Fmt family.</text>
</comment>
<evidence type="ECO:0000256" key="2">
    <source>
        <dbReference type="ARBA" id="ARBA00010699"/>
    </source>
</evidence>
<dbReference type="InterPro" id="IPR041711">
    <property type="entry name" value="Met-tRNA-FMT_N"/>
</dbReference>
<dbReference type="AlphaFoldDB" id="A0A2H0KSX3"/>
<dbReference type="SUPFAM" id="SSF53328">
    <property type="entry name" value="Formyltransferase"/>
    <property type="match status" value="1"/>
</dbReference>
<dbReference type="PANTHER" id="PTHR11138:SF5">
    <property type="entry name" value="METHIONYL-TRNA FORMYLTRANSFERASE, MITOCHONDRIAL"/>
    <property type="match status" value="1"/>
</dbReference>
<dbReference type="InterPro" id="IPR037022">
    <property type="entry name" value="Formyl_trans_C_sf"/>
</dbReference>
<evidence type="ECO:0000259" key="10">
    <source>
        <dbReference type="Pfam" id="PF02911"/>
    </source>
</evidence>
<dbReference type="InterPro" id="IPR002376">
    <property type="entry name" value="Formyl_transf_N"/>
</dbReference>
<comment type="function">
    <text evidence="1 8">Attaches a formyl group to the free amino group of methionyl-tRNA(fMet). The formyl group appears to play a dual role in the initiator identity of N-formylmethionyl-tRNA by promoting its recognition by IF2 and preventing the misappropriation of this tRNA by the elongation apparatus.</text>
</comment>
<dbReference type="InterPro" id="IPR005793">
    <property type="entry name" value="Formyl_trans_C"/>
</dbReference>
<evidence type="ECO:0000256" key="6">
    <source>
        <dbReference type="ARBA" id="ARBA00022917"/>
    </source>
</evidence>
<comment type="caution">
    <text evidence="11">The sequence shown here is derived from an EMBL/GenBank/DDBJ whole genome shotgun (WGS) entry which is preliminary data.</text>
</comment>
<evidence type="ECO:0000256" key="3">
    <source>
        <dbReference type="ARBA" id="ARBA00012261"/>
    </source>
</evidence>
<feature type="domain" description="Formyl transferase N-terminal" evidence="9">
    <location>
        <begin position="8"/>
        <end position="183"/>
    </location>
</feature>
<dbReference type="Gene3D" id="3.40.50.170">
    <property type="entry name" value="Formyl transferase, N-terminal domain"/>
    <property type="match status" value="1"/>
</dbReference>
<evidence type="ECO:0000256" key="4">
    <source>
        <dbReference type="ARBA" id="ARBA00016014"/>
    </source>
</evidence>
<feature type="domain" description="Formyl transferase C-terminal" evidence="10">
    <location>
        <begin position="217"/>
        <end position="323"/>
    </location>
</feature>
<dbReference type="Proteomes" id="UP000229317">
    <property type="component" value="Unassembled WGS sequence"/>
</dbReference>
<accession>A0A2H0KSX3</accession>
<protein>
    <recommendedName>
        <fullName evidence="4 8">Methionyl-tRNA formyltransferase</fullName>
        <ecNumber evidence="3 8">2.1.2.9</ecNumber>
    </recommendedName>
</protein>
<reference evidence="11 12" key="1">
    <citation type="submission" date="2017-09" db="EMBL/GenBank/DDBJ databases">
        <title>Depth-based differentiation of microbial function through sediment-hosted aquifers and enrichment of novel symbionts in the deep terrestrial subsurface.</title>
        <authorList>
            <person name="Probst A.J."/>
            <person name="Ladd B."/>
            <person name="Jarett J.K."/>
            <person name="Geller-Mcgrath D.E."/>
            <person name="Sieber C.M."/>
            <person name="Emerson J.B."/>
            <person name="Anantharaman K."/>
            <person name="Thomas B.C."/>
            <person name="Malmstrom R."/>
            <person name="Stieglmeier M."/>
            <person name="Klingl A."/>
            <person name="Woyke T."/>
            <person name="Ryan C.M."/>
            <person name="Banfield J.F."/>
        </authorList>
    </citation>
    <scope>NUCLEOTIDE SEQUENCE [LARGE SCALE GENOMIC DNA]</scope>
    <source>
        <strain evidence="11">CG11_big_fil_rev_8_21_14_0_20_40_15</strain>
    </source>
</reference>
<dbReference type="PANTHER" id="PTHR11138">
    <property type="entry name" value="METHIONYL-TRNA FORMYLTRANSFERASE"/>
    <property type="match status" value="1"/>
</dbReference>
<dbReference type="GO" id="GO:0004479">
    <property type="term" value="F:methionyl-tRNA formyltransferase activity"/>
    <property type="evidence" value="ECO:0007669"/>
    <property type="project" value="UniProtKB-UniRule"/>
</dbReference>
<sequence>MEIYKDLKIVFMGTPDFAVPVLEELLKSDFKPKAVITAPDKPAGRGQKITPPPVKIIAQNHQIPVFQPETKEDLIKQTTDLGPDLIVVAAYGKILPKEILDLPKYGSVNIHPSLLPNYRGPSPIQFAILNGDSKTGVSIILMNGKMDEGPILAQEIVEIEKDETAKSLENKLSKIASKLLIKTLNYWIVFKEMPKSARNFILPQQQDDSQAIYTKILTKEDAKIIWNKTADELDRQIRAFVPWPGSFTIFKEKTVNEGNEKIKALKILKANVLELQTKKELGEVFLTDKKELAVQTGKNCLIIQQLQIEGGKPMTAQEFLNGHPEIVGAILE</sequence>
<dbReference type="InterPro" id="IPR011034">
    <property type="entry name" value="Formyl_transferase-like_C_sf"/>
</dbReference>
<dbReference type="CDD" id="cd08704">
    <property type="entry name" value="Met_tRNA_FMT_C"/>
    <property type="match status" value="1"/>
</dbReference>